<dbReference type="RefSeq" id="WP_184827927.1">
    <property type="nucleotide sequence ID" value="NZ_BMTK01000031.1"/>
</dbReference>
<proteinExistence type="predicted"/>
<evidence type="ECO:0000313" key="2">
    <source>
        <dbReference type="EMBL" id="MBB4902529.1"/>
    </source>
</evidence>
<keyword evidence="3" id="KW-1185">Reference proteome</keyword>
<keyword evidence="1" id="KW-0812">Transmembrane</keyword>
<evidence type="ECO:0000313" key="3">
    <source>
        <dbReference type="Proteomes" id="UP000579523"/>
    </source>
</evidence>
<keyword evidence="1" id="KW-0472">Membrane</keyword>
<reference evidence="2 3" key="1">
    <citation type="submission" date="2020-08" db="EMBL/GenBank/DDBJ databases">
        <title>Genomic Encyclopedia of Type Strains, Phase III (KMG-III): the genomes of soil and plant-associated and newly described type strains.</title>
        <authorList>
            <person name="Whitman W."/>
        </authorList>
    </citation>
    <scope>NUCLEOTIDE SEQUENCE [LARGE SCALE GENOMIC DNA]</scope>
    <source>
        <strain evidence="2 3">CECT 3273</strain>
    </source>
</reference>
<feature type="transmembrane region" description="Helical" evidence="1">
    <location>
        <begin position="66"/>
        <end position="86"/>
    </location>
</feature>
<feature type="transmembrane region" description="Helical" evidence="1">
    <location>
        <begin position="9"/>
        <end position="30"/>
    </location>
</feature>
<keyword evidence="1" id="KW-1133">Transmembrane helix</keyword>
<sequence>MTTQRTPRALAREAAGLCLTALGVLGVLVALGALHWAAALNAVMIGLIVAGWLITPKPDAPRRVHVLRWAVCGVGYSGVTACAFVLYAPAGWLYIALAVTAAGLWLATHESEGA</sequence>
<protein>
    <submittedName>
        <fullName evidence="2">Uncharacterized protein</fullName>
    </submittedName>
</protein>
<evidence type="ECO:0000256" key="1">
    <source>
        <dbReference type="SAM" id="Phobius"/>
    </source>
</evidence>
<dbReference type="AlphaFoldDB" id="A0A7W7PWF6"/>
<organism evidence="2 3">
    <name type="scientific">Streptomyces griseomycini</name>
    <dbReference type="NCBI Taxonomy" id="66895"/>
    <lineage>
        <taxon>Bacteria</taxon>
        <taxon>Bacillati</taxon>
        <taxon>Actinomycetota</taxon>
        <taxon>Actinomycetes</taxon>
        <taxon>Kitasatosporales</taxon>
        <taxon>Streptomycetaceae</taxon>
        <taxon>Streptomyces</taxon>
    </lineage>
</organism>
<feature type="transmembrane region" description="Helical" evidence="1">
    <location>
        <begin position="92"/>
        <end position="108"/>
    </location>
</feature>
<dbReference type="EMBL" id="JACHJI010000017">
    <property type="protein sequence ID" value="MBB4902529.1"/>
    <property type="molecule type" value="Genomic_DNA"/>
</dbReference>
<gene>
    <name evidence="2" type="ORF">FHS37_006626</name>
</gene>
<comment type="caution">
    <text evidence="2">The sequence shown here is derived from an EMBL/GenBank/DDBJ whole genome shotgun (WGS) entry which is preliminary data.</text>
</comment>
<feature type="transmembrane region" description="Helical" evidence="1">
    <location>
        <begin position="36"/>
        <end position="54"/>
    </location>
</feature>
<accession>A0A7W7PWF6</accession>
<dbReference type="Proteomes" id="UP000579523">
    <property type="component" value="Unassembled WGS sequence"/>
</dbReference>
<name>A0A7W7PWF6_9ACTN</name>